<evidence type="ECO:0000313" key="2">
    <source>
        <dbReference type="Proteomes" id="UP000541969"/>
    </source>
</evidence>
<keyword evidence="2" id="KW-1185">Reference proteome</keyword>
<dbReference type="RefSeq" id="WP_179719804.1">
    <property type="nucleotide sequence ID" value="NZ_JACBZT010000001.1"/>
</dbReference>
<name>A0A853CIA8_9ACTN</name>
<dbReference type="Pfam" id="PF19730">
    <property type="entry name" value="DUF6221"/>
    <property type="match status" value="1"/>
</dbReference>
<dbReference type="InterPro" id="IPR046193">
    <property type="entry name" value="DUF6221"/>
</dbReference>
<protein>
    <submittedName>
        <fullName evidence="1">Uncharacterized protein</fullName>
    </submittedName>
</protein>
<reference evidence="1 2" key="1">
    <citation type="submission" date="2020-07" db="EMBL/GenBank/DDBJ databases">
        <title>Sequencing the genomes of 1000 actinobacteria strains.</title>
        <authorList>
            <person name="Klenk H.-P."/>
        </authorList>
    </citation>
    <scope>NUCLEOTIDE SEQUENCE [LARGE SCALE GENOMIC DNA]</scope>
    <source>
        <strain evidence="1 2">DSM 104001</strain>
    </source>
</reference>
<dbReference type="EMBL" id="JACBZT010000001">
    <property type="protein sequence ID" value="NYJ07734.1"/>
    <property type="molecule type" value="Genomic_DNA"/>
</dbReference>
<dbReference type="AlphaFoldDB" id="A0A853CIA8"/>
<comment type="caution">
    <text evidence="1">The sequence shown here is derived from an EMBL/GenBank/DDBJ whole genome shotgun (WGS) entry which is preliminary data.</text>
</comment>
<accession>A0A853CIA8</accession>
<gene>
    <name evidence="1" type="ORF">GGQ55_004012</name>
</gene>
<proteinExistence type="predicted"/>
<sequence>MTRTDQLPRQPRLRRGTRKATAGLDLAEFVRARLDDDERTAERCCYTDQPWIGLVDFRGAHYLGLSCARVRADVHAKRQIVRLHAACGTGTGRCDEGGPEGIGCATLAYLAVPYAAHRDYRPEWRP</sequence>
<evidence type="ECO:0000313" key="1">
    <source>
        <dbReference type="EMBL" id="NYJ07734.1"/>
    </source>
</evidence>
<organism evidence="1 2">
    <name type="scientific">Petropleomorpha daqingensis</name>
    <dbReference type="NCBI Taxonomy" id="2026353"/>
    <lineage>
        <taxon>Bacteria</taxon>
        <taxon>Bacillati</taxon>
        <taxon>Actinomycetota</taxon>
        <taxon>Actinomycetes</taxon>
        <taxon>Geodermatophilales</taxon>
        <taxon>Geodermatophilaceae</taxon>
        <taxon>Petropleomorpha</taxon>
    </lineage>
</organism>
<dbReference type="Proteomes" id="UP000541969">
    <property type="component" value="Unassembled WGS sequence"/>
</dbReference>